<feature type="region of interest" description="Disordered" evidence="1">
    <location>
        <begin position="66"/>
        <end position="86"/>
    </location>
</feature>
<accession>A0A8J4VTR6</accession>
<dbReference type="Pfam" id="PF00023">
    <property type="entry name" value="Ank"/>
    <property type="match status" value="1"/>
</dbReference>
<dbReference type="Gene3D" id="1.25.40.20">
    <property type="entry name" value="Ankyrin repeat-containing domain"/>
    <property type="match status" value="1"/>
</dbReference>
<sequence>MEKRLSEAAMEGNIATLKELLLEDPLLLDRTIVSCVSETPLHISSMLGHLGFVKELLSLKLELASEFDSHGSSSPLSDNSNFGYHR</sequence>
<organism evidence="2 3">
    <name type="scientific">Castanea mollissima</name>
    <name type="common">Chinese chestnut</name>
    <dbReference type="NCBI Taxonomy" id="60419"/>
    <lineage>
        <taxon>Eukaryota</taxon>
        <taxon>Viridiplantae</taxon>
        <taxon>Streptophyta</taxon>
        <taxon>Embryophyta</taxon>
        <taxon>Tracheophyta</taxon>
        <taxon>Spermatophyta</taxon>
        <taxon>Magnoliopsida</taxon>
        <taxon>eudicotyledons</taxon>
        <taxon>Gunneridae</taxon>
        <taxon>Pentapetalae</taxon>
        <taxon>rosids</taxon>
        <taxon>fabids</taxon>
        <taxon>Fagales</taxon>
        <taxon>Fagaceae</taxon>
        <taxon>Castanea</taxon>
    </lineage>
</organism>
<dbReference type="SUPFAM" id="SSF48403">
    <property type="entry name" value="Ankyrin repeat"/>
    <property type="match status" value="1"/>
</dbReference>
<proteinExistence type="predicted"/>
<comment type="caution">
    <text evidence="2">The sequence shown here is derived from an EMBL/GenBank/DDBJ whole genome shotgun (WGS) entry which is preliminary data.</text>
</comment>
<dbReference type="EMBL" id="JRKL02000585">
    <property type="protein sequence ID" value="KAF3969987.1"/>
    <property type="molecule type" value="Genomic_DNA"/>
</dbReference>
<gene>
    <name evidence="2" type="ORF">CMV_006268</name>
</gene>
<reference evidence="2" key="1">
    <citation type="submission" date="2020-03" db="EMBL/GenBank/DDBJ databases">
        <title>Castanea mollissima Vanexum genome sequencing.</title>
        <authorList>
            <person name="Staton M."/>
        </authorList>
    </citation>
    <scope>NUCLEOTIDE SEQUENCE</scope>
    <source>
        <tissue evidence="2">Leaf</tissue>
    </source>
</reference>
<evidence type="ECO:0000313" key="2">
    <source>
        <dbReference type="EMBL" id="KAF3969987.1"/>
    </source>
</evidence>
<protein>
    <submittedName>
        <fullName evidence="2">Uncharacterized protein</fullName>
    </submittedName>
</protein>
<dbReference type="Proteomes" id="UP000737018">
    <property type="component" value="Unassembled WGS sequence"/>
</dbReference>
<dbReference type="InterPro" id="IPR036770">
    <property type="entry name" value="Ankyrin_rpt-contain_sf"/>
</dbReference>
<keyword evidence="3" id="KW-1185">Reference proteome</keyword>
<dbReference type="InterPro" id="IPR002110">
    <property type="entry name" value="Ankyrin_rpt"/>
</dbReference>
<evidence type="ECO:0000256" key="1">
    <source>
        <dbReference type="SAM" id="MobiDB-lite"/>
    </source>
</evidence>
<evidence type="ECO:0000313" key="3">
    <source>
        <dbReference type="Proteomes" id="UP000737018"/>
    </source>
</evidence>
<name>A0A8J4VTR6_9ROSI</name>
<feature type="compositionally biased region" description="Polar residues" evidence="1">
    <location>
        <begin position="70"/>
        <end position="86"/>
    </location>
</feature>
<dbReference type="AlphaFoldDB" id="A0A8J4VTR6"/>